<evidence type="ECO:0000256" key="1">
    <source>
        <dbReference type="SAM" id="MobiDB-lite"/>
    </source>
</evidence>
<protein>
    <recommendedName>
        <fullName evidence="5">Secreted protein</fullName>
    </recommendedName>
</protein>
<feature type="signal peptide" evidence="2">
    <location>
        <begin position="1"/>
        <end position="25"/>
    </location>
</feature>
<dbReference type="RefSeq" id="WP_419195236.1">
    <property type="nucleotide sequence ID" value="NZ_SJPJ01000002.1"/>
</dbReference>
<accession>A0A5C5YNQ1</accession>
<feature type="chain" id="PRO_5022871509" description="Secreted protein" evidence="2">
    <location>
        <begin position="26"/>
        <end position="406"/>
    </location>
</feature>
<dbReference type="AlphaFoldDB" id="A0A5C5YNQ1"/>
<keyword evidence="4" id="KW-1185">Reference proteome</keyword>
<name>A0A5C5YNQ1_9BACT</name>
<evidence type="ECO:0008006" key="5">
    <source>
        <dbReference type="Google" id="ProtNLM"/>
    </source>
</evidence>
<dbReference type="EMBL" id="SJPJ01000002">
    <property type="protein sequence ID" value="TWT76420.1"/>
    <property type="molecule type" value="Genomic_DNA"/>
</dbReference>
<evidence type="ECO:0000256" key="2">
    <source>
        <dbReference type="SAM" id="SignalP"/>
    </source>
</evidence>
<comment type="caution">
    <text evidence="3">The sequence shown here is derived from an EMBL/GenBank/DDBJ whole genome shotgun (WGS) entry which is preliminary data.</text>
</comment>
<proteinExistence type="predicted"/>
<reference evidence="3 4" key="1">
    <citation type="submission" date="2019-02" db="EMBL/GenBank/DDBJ databases">
        <title>Deep-cultivation of Planctomycetes and their phenomic and genomic characterization uncovers novel biology.</title>
        <authorList>
            <person name="Wiegand S."/>
            <person name="Jogler M."/>
            <person name="Boedeker C."/>
            <person name="Pinto D."/>
            <person name="Vollmers J."/>
            <person name="Rivas-Marin E."/>
            <person name="Kohn T."/>
            <person name="Peeters S.H."/>
            <person name="Heuer A."/>
            <person name="Rast P."/>
            <person name="Oberbeckmann S."/>
            <person name="Bunk B."/>
            <person name="Jeske O."/>
            <person name="Meyerdierks A."/>
            <person name="Storesund J.E."/>
            <person name="Kallscheuer N."/>
            <person name="Luecker S."/>
            <person name="Lage O.M."/>
            <person name="Pohl T."/>
            <person name="Merkel B.J."/>
            <person name="Hornburger P."/>
            <person name="Mueller R.-W."/>
            <person name="Bruemmer F."/>
            <person name="Labrenz M."/>
            <person name="Spormann A.M."/>
            <person name="Op Den Camp H."/>
            <person name="Overmann J."/>
            <person name="Amann R."/>
            <person name="Jetten M.S.M."/>
            <person name="Mascher T."/>
            <person name="Medema M.H."/>
            <person name="Devos D.P."/>
            <person name="Kaster A.-K."/>
            <person name="Ovreas L."/>
            <person name="Rohde M."/>
            <person name="Galperin M.Y."/>
            <person name="Jogler C."/>
        </authorList>
    </citation>
    <scope>NUCLEOTIDE SEQUENCE [LARGE SCALE GENOMIC DNA]</scope>
    <source>
        <strain evidence="3 4">CA13</strain>
    </source>
</reference>
<feature type="compositionally biased region" description="Low complexity" evidence="1">
    <location>
        <begin position="41"/>
        <end position="51"/>
    </location>
</feature>
<organism evidence="3 4">
    <name type="scientific">Novipirellula herctigrandis</name>
    <dbReference type="NCBI Taxonomy" id="2527986"/>
    <lineage>
        <taxon>Bacteria</taxon>
        <taxon>Pseudomonadati</taxon>
        <taxon>Planctomycetota</taxon>
        <taxon>Planctomycetia</taxon>
        <taxon>Pirellulales</taxon>
        <taxon>Pirellulaceae</taxon>
        <taxon>Novipirellula</taxon>
    </lineage>
</organism>
<evidence type="ECO:0000313" key="3">
    <source>
        <dbReference type="EMBL" id="TWT76420.1"/>
    </source>
</evidence>
<dbReference type="Proteomes" id="UP000315010">
    <property type="component" value="Unassembled WGS sequence"/>
</dbReference>
<feature type="region of interest" description="Disordered" evidence="1">
    <location>
        <begin position="29"/>
        <end position="80"/>
    </location>
</feature>
<sequence precursor="true">MRFPLFSSLSLFAIVAILTCDFSNAQAPAAPQGQGFGLPGGATPPSLQQSPQTPPPAAANRPNAGQVTGGGQLPRSAGQEHRVYDLTPYTRYLTKHDHPEQAVVDWILRETGTDVWFSEPFGFMNASRDKLSVYHTPEVHNLIGGIVDRFVAGEVEPQIMHLRLMTVGNPNWRARAHMLMTHVPVDSPGVQAWILSKENAAMVLNLLRQRTDAREVQGVDMPVFNGQTENLSQIRGRNYVRNVRESPNGWPPYEPETGEVLEGYRLSLSPLLSTDGRVIDCMIKADIDQVDKLNGVEVELPLRNQQIHRTRIEVPQVVSWRLHERFRWESDKVLLLSCGVVASPERSAGSSLLNLDAFTGTTSGRADALLFIAFRGRASENLTTPSMGVPQTASAIPYAAPNRGRY</sequence>
<keyword evidence="2" id="KW-0732">Signal</keyword>
<gene>
    <name evidence="3" type="ORF">CA13_69140</name>
</gene>
<evidence type="ECO:0000313" key="4">
    <source>
        <dbReference type="Proteomes" id="UP000315010"/>
    </source>
</evidence>